<dbReference type="EMBL" id="AE007870">
    <property type="protein sequence ID" value="AAL45626.1"/>
    <property type="molecule type" value="Genomic_DNA"/>
</dbReference>
<evidence type="ECO:0000313" key="2">
    <source>
        <dbReference type="EMBL" id="AAL45626.1"/>
    </source>
</evidence>
<accession>Q8U6H5</accession>
<dbReference type="EnsemblBacteria" id="AAL45626">
    <property type="protein sequence ID" value="AAL45626"/>
    <property type="gene ID" value="Atu4832"/>
</dbReference>
<protein>
    <submittedName>
        <fullName evidence="2">Uncharacterized protein</fullName>
    </submittedName>
</protein>
<organism evidence="2 3">
    <name type="scientific">Agrobacterium fabrum (strain C58 / ATCC 33970)</name>
    <name type="common">Agrobacterium tumefaciens (strain C58)</name>
    <dbReference type="NCBI Taxonomy" id="176299"/>
    <lineage>
        <taxon>Bacteria</taxon>
        <taxon>Pseudomonadati</taxon>
        <taxon>Pseudomonadota</taxon>
        <taxon>Alphaproteobacteria</taxon>
        <taxon>Hyphomicrobiales</taxon>
        <taxon>Rhizobiaceae</taxon>
        <taxon>Rhizobium/Agrobacterium group</taxon>
        <taxon>Agrobacterium</taxon>
        <taxon>Agrobacterium tumefaciens complex</taxon>
    </lineage>
</organism>
<keyword evidence="3" id="KW-1185">Reference proteome</keyword>
<evidence type="ECO:0000256" key="1">
    <source>
        <dbReference type="SAM" id="MobiDB-lite"/>
    </source>
</evidence>
<dbReference type="BioCyc" id="AGRO:ATU4832-MONOMER"/>
<dbReference type="KEGG" id="atu:Atu4832"/>
<feature type="compositionally biased region" description="Polar residues" evidence="1">
    <location>
        <begin position="114"/>
        <end position="124"/>
    </location>
</feature>
<reference evidence="2 3" key="1">
    <citation type="journal article" date="2001" name="Science">
        <title>The genome of the natural genetic engineer Agrobacterium tumefaciens C58.</title>
        <authorList>
            <person name="Wood D.W."/>
            <person name="Setubal J.C."/>
            <person name="Kaul R."/>
            <person name="Monks D.E."/>
            <person name="Kitajima J.P."/>
            <person name="Okura V.K."/>
            <person name="Zhou Y."/>
            <person name="Chen L."/>
            <person name="Wood G.E."/>
            <person name="Almeida N.F.Jr."/>
            <person name="Woo L."/>
            <person name="Chen Y."/>
            <person name="Paulsen I.T."/>
            <person name="Eisen J.A."/>
            <person name="Karp P.D."/>
            <person name="Bovee D.Sr."/>
            <person name="Chapman P."/>
            <person name="Clendenning J."/>
            <person name="Deatherage G."/>
            <person name="Gillet W."/>
            <person name="Grant C."/>
            <person name="Kutyavin T."/>
            <person name="Levy R."/>
            <person name="Li M.J."/>
            <person name="McClelland E."/>
            <person name="Palmieri A."/>
            <person name="Raymond C."/>
            <person name="Rouse G."/>
            <person name="Saenphimmachak C."/>
            <person name="Wu Z."/>
            <person name="Romero P."/>
            <person name="Gordon D."/>
            <person name="Zhang S."/>
            <person name="Yoo H."/>
            <person name="Tao Y."/>
            <person name="Biddle P."/>
            <person name="Jung M."/>
            <person name="Krespan W."/>
            <person name="Perry M."/>
            <person name="Gordon-Kamm B."/>
            <person name="Liao L."/>
            <person name="Kim S."/>
            <person name="Hendrick C."/>
            <person name="Zhao Z.Y."/>
            <person name="Dolan M."/>
            <person name="Chumley F."/>
            <person name="Tingey S.V."/>
            <person name="Tomb J.F."/>
            <person name="Gordon M.P."/>
            <person name="Olson M.V."/>
            <person name="Nester E.W."/>
        </authorList>
    </citation>
    <scope>NUCLEOTIDE SEQUENCE [LARGE SCALE GENOMIC DNA]</scope>
    <source>
        <strain evidence="3">C58 / ATCC 33970</strain>
    </source>
</reference>
<dbReference type="Proteomes" id="UP000000813">
    <property type="component" value="Chromosome linear"/>
</dbReference>
<feature type="region of interest" description="Disordered" evidence="1">
    <location>
        <begin position="83"/>
        <end position="124"/>
    </location>
</feature>
<sequence>MNVSSVQILADALDDEGVSVSALLARYFSGPVTASKSWILMAVFFFMSEGGKPVMEVDDFDVLRDAHGLISGKARATRQRAIRSRQLQQDGRPVSRAPPTLREVMRASGMSRFSRCSTTTPADR</sequence>
<reference evidence="2 3" key="2">
    <citation type="journal article" date="2001" name="Science">
        <title>Genome sequence of the plant pathogen and biotechnology agent Agrobacterium tumefaciens C58.</title>
        <authorList>
            <person name="Goodner B."/>
            <person name="Hinkle G."/>
            <person name="Gattung S."/>
            <person name="Miller N."/>
            <person name="Blanchard M."/>
            <person name="Qurollo B."/>
            <person name="Goldman B.S."/>
            <person name="Cao Y."/>
            <person name="Askenazi M."/>
            <person name="Halling C."/>
            <person name="Mullin L."/>
            <person name="Houmiel K."/>
            <person name="Gordon J."/>
            <person name="Vaudin M."/>
            <person name="Iartchouk O."/>
            <person name="Epp A."/>
            <person name="Liu F."/>
            <person name="Wollam C."/>
            <person name="Allinger M."/>
            <person name="Doughty D."/>
            <person name="Scott C."/>
            <person name="Lappas C."/>
            <person name="Markelz B."/>
            <person name="Flanagan C."/>
            <person name="Crowell C."/>
            <person name="Gurson J."/>
            <person name="Lomo C."/>
            <person name="Sear C."/>
            <person name="Strub G."/>
            <person name="Cielo C."/>
            <person name="Slater S."/>
        </authorList>
    </citation>
    <scope>NUCLEOTIDE SEQUENCE [LARGE SCALE GENOMIC DNA]</scope>
    <source>
        <strain evidence="3">C58 / ATCC 33970</strain>
    </source>
</reference>
<proteinExistence type="predicted"/>
<dbReference type="HOGENOM" id="CLU_1999047_0_0_5"/>
<dbReference type="AlphaFoldDB" id="Q8U6H5"/>
<evidence type="ECO:0000313" key="3">
    <source>
        <dbReference type="Proteomes" id="UP000000813"/>
    </source>
</evidence>
<gene>
    <name evidence="2" type="ordered locus">Atu4832</name>
</gene>
<name>Q8U6H5_AGRFC</name>
<dbReference type="PIR" id="AD3151">
    <property type="entry name" value="AD3151"/>
</dbReference>